<dbReference type="RefSeq" id="WP_380188793.1">
    <property type="nucleotide sequence ID" value="NZ_JBHTBQ010000033.1"/>
</dbReference>
<keyword evidence="4" id="KW-1185">Reference proteome</keyword>
<keyword evidence="2" id="KW-0732">Signal</keyword>
<evidence type="ECO:0000256" key="1">
    <source>
        <dbReference type="SAM" id="MobiDB-lite"/>
    </source>
</evidence>
<reference evidence="4" key="1">
    <citation type="journal article" date="2019" name="Int. J. Syst. Evol. Microbiol.">
        <title>The Global Catalogue of Microorganisms (GCM) 10K type strain sequencing project: providing services to taxonomists for standard genome sequencing and annotation.</title>
        <authorList>
            <consortium name="The Broad Institute Genomics Platform"/>
            <consortium name="The Broad Institute Genome Sequencing Center for Infectious Disease"/>
            <person name="Wu L."/>
            <person name="Ma J."/>
        </authorList>
    </citation>
    <scope>NUCLEOTIDE SEQUENCE [LARGE SCALE GENOMIC DNA]</scope>
    <source>
        <strain evidence="4">CCUG 62945</strain>
    </source>
</reference>
<dbReference type="PROSITE" id="PS51257">
    <property type="entry name" value="PROKAR_LIPOPROTEIN"/>
    <property type="match status" value="1"/>
</dbReference>
<sequence length="111" mass="12256">MKIIAASLLLATSFTACSEHQPNKPNPSTPPAAKASKISAHQAKKIMARGESCLHFSREFAGDQSARDRELNQKMDKLKCDTIISELETLQQHLPKNSPLKAKVQALLLEY</sequence>
<evidence type="ECO:0000313" key="4">
    <source>
        <dbReference type="Proteomes" id="UP001596473"/>
    </source>
</evidence>
<protein>
    <recommendedName>
        <fullName evidence="5">Lipoprotein</fullName>
    </recommendedName>
</protein>
<feature type="chain" id="PRO_5045457654" description="Lipoprotein" evidence="2">
    <location>
        <begin position="19"/>
        <end position="111"/>
    </location>
</feature>
<accession>A0ABW2R049</accession>
<evidence type="ECO:0008006" key="5">
    <source>
        <dbReference type="Google" id="ProtNLM"/>
    </source>
</evidence>
<comment type="caution">
    <text evidence="3">The sequence shown here is derived from an EMBL/GenBank/DDBJ whole genome shotgun (WGS) entry which is preliminary data.</text>
</comment>
<feature type="region of interest" description="Disordered" evidence="1">
    <location>
        <begin position="18"/>
        <end position="38"/>
    </location>
</feature>
<gene>
    <name evidence="3" type="ORF">ACFQNF_15300</name>
</gene>
<dbReference type="Proteomes" id="UP001596473">
    <property type="component" value="Unassembled WGS sequence"/>
</dbReference>
<evidence type="ECO:0000313" key="3">
    <source>
        <dbReference type="EMBL" id="MFC7421228.1"/>
    </source>
</evidence>
<evidence type="ECO:0000256" key="2">
    <source>
        <dbReference type="SAM" id="SignalP"/>
    </source>
</evidence>
<proteinExistence type="predicted"/>
<name>A0ABW2R049_9NEIS</name>
<feature type="signal peptide" evidence="2">
    <location>
        <begin position="1"/>
        <end position="18"/>
    </location>
</feature>
<dbReference type="EMBL" id="JBHTBQ010000033">
    <property type="protein sequence ID" value="MFC7421228.1"/>
    <property type="molecule type" value="Genomic_DNA"/>
</dbReference>
<organism evidence="3 4">
    <name type="scientific">Iodobacter arcticus</name>
    <dbReference type="NCBI Taxonomy" id="590593"/>
    <lineage>
        <taxon>Bacteria</taxon>
        <taxon>Pseudomonadati</taxon>
        <taxon>Pseudomonadota</taxon>
        <taxon>Betaproteobacteria</taxon>
        <taxon>Neisseriales</taxon>
        <taxon>Chitinibacteraceae</taxon>
        <taxon>Iodobacter</taxon>
    </lineage>
</organism>